<keyword evidence="1" id="KW-0560">Oxidoreductase</keyword>
<name>A0A934RLP9_9BACT</name>
<accession>A0A934RLP9</accession>
<evidence type="ECO:0000256" key="2">
    <source>
        <dbReference type="SAM" id="MobiDB-lite"/>
    </source>
</evidence>
<sequence>MKLEGYSLIGQQQGAGKGGSWQAKNPATGEDLETVFHAEDLAGVEQAVALAVEAFASYGEIGGKERATFLRAIAEEIDALEEEIVPRMMAESALPEPRCRGEKGRTVGQLRLFADLVEEGSWVDARIDLAQPERAPVPKPDLRSMQRPRGPVAVFCASNFPLAFSVAGGDTASALAAGCPVVVRAHAAHPGVAEMVGRAVQAAVAKCGLPEGVFSLIFDDGIELGSALARHPGIQAIGFTGSRTGGRALMDLAAARKEPIPVFAEMSSVNPVFILPGALAERGQAIAEGLVGSVTLGVGQFCTSPGLVFTAGTGQEDFAKTVSAGMAGAAAATMLHEGIAKNYERAAGELGAQPGVTQTAAVEASGCQAGPAVFQTGVADFLQNEKLSAEVFGPATLLIDCESTDDFLSAAAALEGQLTASVHGTEEDLAEAGPLLSLLSRRAGRLIVNGFPTGVDVCPSMVHGGPYPATSDGGSSSVGTRAIGRFTRSVAWQAVPESLLPPELQSANPLGIWRLVDGSLSREAV</sequence>
<dbReference type="CDD" id="cd07129">
    <property type="entry name" value="ALDH_KGSADH"/>
    <property type="match status" value="1"/>
</dbReference>
<reference evidence="4" key="1">
    <citation type="submission" date="2021-01" db="EMBL/GenBank/DDBJ databases">
        <title>Modified the classification status of verrucomicrobia.</title>
        <authorList>
            <person name="Feng X."/>
        </authorList>
    </citation>
    <scope>NUCLEOTIDE SEQUENCE</scope>
    <source>
        <strain evidence="4">KCTC 12986</strain>
    </source>
</reference>
<comment type="caution">
    <text evidence="4">The sequence shown here is derived from an EMBL/GenBank/DDBJ whole genome shotgun (WGS) entry which is preliminary data.</text>
</comment>
<gene>
    <name evidence="4" type="ORF">JIN78_03610</name>
</gene>
<proteinExistence type="predicted"/>
<organism evidence="4 5">
    <name type="scientific">Roseibacillus ishigakijimensis</name>
    <dbReference type="NCBI Taxonomy" id="454146"/>
    <lineage>
        <taxon>Bacteria</taxon>
        <taxon>Pseudomonadati</taxon>
        <taxon>Verrucomicrobiota</taxon>
        <taxon>Verrucomicrobiia</taxon>
        <taxon>Verrucomicrobiales</taxon>
        <taxon>Verrucomicrobiaceae</taxon>
        <taxon>Roseibacillus</taxon>
    </lineage>
</organism>
<evidence type="ECO:0000259" key="3">
    <source>
        <dbReference type="Pfam" id="PF00171"/>
    </source>
</evidence>
<dbReference type="Gene3D" id="3.40.309.10">
    <property type="entry name" value="Aldehyde Dehydrogenase, Chain A, domain 2"/>
    <property type="match status" value="1"/>
</dbReference>
<dbReference type="SUPFAM" id="SSF53720">
    <property type="entry name" value="ALDH-like"/>
    <property type="match status" value="1"/>
</dbReference>
<feature type="region of interest" description="Disordered" evidence="2">
    <location>
        <begin position="1"/>
        <end position="26"/>
    </location>
</feature>
<keyword evidence="5" id="KW-1185">Reference proteome</keyword>
<dbReference type="Proteomes" id="UP000604083">
    <property type="component" value="Unassembled WGS sequence"/>
</dbReference>
<feature type="domain" description="Aldehyde dehydrogenase" evidence="3">
    <location>
        <begin position="21"/>
        <end position="454"/>
    </location>
</feature>
<dbReference type="GO" id="GO:0016620">
    <property type="term" value="F:oxidoreductase activity, acting on the aldehyde or oxo group of donors, NAD or NADP as acceptor"/>
    <property type="evidence" value="ECO:0007669"/>
    <property type="project" value="InterPro"/>
</dbReference>
<dbReference type="Gene3D" id="3.40.605.10">
    <property type="entry name" value="Aldehyde Dehydrogenase, Chain A, domain 1"/>
    <property type="match status" value="1"/>
</dbReference>
<evidence type="ECO:0000256" key="1">
    <source>
        <dbReference type="ARBA" id="ARBA00023002"/>
    </source>
</evidence>
<dbReference type="InterPro" id="IPR016163">
    <property type="entry name" value="Ald_DH_C"/>
</dbReference>
<protein>
    <submittedName>
        <fullName evidence="4">Aldehyde dehydrogenase (NADP(+))</fullName>
    </submittedName>
</protein>
<dbReference type="PANTHER" id="PTHR43353">
    <property type="entry name" value="SUCCINATE-SEMIALDEHYDE DEHYDROGENASE, MITOCHONDRIAL"/>
    <property type="match status" value="1"/>
</dbReference>
<dbReference type="InterPro" id="IPR044151">
    <property type="entry name" value="ALDH_KGSADH"/>
</dbReference>
<dbReference type="Pfam" id="PF00171">
    <property type="entry name" value="Aldedh"/>
    <property type="match status" value="1"/>
</dbReference>
<evidence type="ECO:0000313" key="4">
    <source>
        <dbReference type="EMBL" id="MBK1833138.1"/>
    </source>
</evidence>
<dbReference type="EMBL" id="JAENIO010000005">
    <property type="protein sequence ID" value="MBK1833138.1"/>
    <property type="molecule type" value="Genomic_DNA"/>
</dbReference>
<dbReference type="InterPro" id="IPR016161">
    <property type="entry name" value="Ald_DH/histidinol_DH"/>
</dbReference>
<evidence type="ECO:0000313" key="5">
    <source>
        <dbReference type="Proteomes" id="UP000604083"/>
    </source>
</evidence>
<dbReference type="AlphaFoldDB" id="A0A934RLP9"/>
<dbReference type="InterPro" id="IPR050740">
    <property type="entry name" value="Aldehyde_DH_Superfamily"/>
</dbReference>
<dbReference type="InterPro" id="IPR015590">
    <property type="entry name" value="Aldehyde_DH_dom"/>
</dbReference>
<dbReference type="InterPro" id="IPR016162">
    <property type="entry name" value="Ald_DH_N"/>
</dbReference>
<dbReference type="PANTHER" id="PTHR43353:SF3">
    <property type="entry name" value="ALDEHYDE DEHYDROGENASE-RELATED"/>
    <property type="match status" value="1"/>
</dbReference>
<dbReference type="RefSeq" id="WP_200390568.1">
    <property type="nucleotide sequence ID" value="NZ_JAENIO010000005.1"/>
</dbReference>